<evidence type="ECO:0000313" key="2">
    <source>
        <dbReference type="Proteomes" id="UP001501822"/>
    </source>
</evidence>
<dbReference type="EMBL" id="BAAABM010000037">
    <property type="protein sequence ID" value="GAA0346641.1"/>
    <property type="molecule type" value="Genomic_DNA"/>
</dbReference>
<keyword evidence="2" id="KW-1185">Reference proteome</keyword>
<reference evidence="2" key="1">
    <citation type="journal article" date="2019" name="Int. J. Syst. Evol. Microbiol.">
        <title>The Global Catalogue of Microorganisms (GCM) 10K type strain sequencing project: providing services to taxonomists for standard genome sequencing and annotation.</title>
        <authorList>
            <consortium name="The Broad Institute Genomics Platform"/>
            <consortium name="The Broad Institute Genome Sequencing Center for Infectious Disease"/>
            <person name="Wu L."/>
            <person name="Ma J."/>
        </authorList>
    </citation>
    <scope>NUCLEOTIDE SEQUENCE [LARGE SCALE GENOMIC DNA]</scope>
    <source>
        <strain evidence="2">JCM 3146</strain>
    </source>
</reference>
<sequence>MLGVVPIPEPMLTGLPKELQDKVQLLESMAALAKAGNTAAEEPMRQLMAEMVPVAAKGLATTLREITKVFAELGGLSTEDVRALTDEELKATYQLLGAVGESVMTLNNKVAEIKL</sequence>
<organism evidence="1 2">
    <name type="scientific">Actinoallomurus spadix</name>
    <dbReference type="NCBI Taxonomy" id="79912"/>
    <lineage>
        <taxon>Bacteria</taxon>
        <taxon>Bacillati</taxon>
        <taxon>Actinomycetota</taxon>
        <taxon>Actinomycetes</taxon>
        <taxon>Streptosporangiales</taxon>
        <taxon>Thermomonosporaceae</taxon>
        <taxon>Actinoallomurus</taxon>
    </lineage>
</organism>
<name>A0ABP3GM28_9ACTN</name>
<evidence type="ECO:0000313" key="1">
    <source>
        <dbReference type="EMBL" id="GAA0346641.1"/>
    </source>
</evidence>
<proteinExistence type="predicted"/>
<protein>
    <submittedName>
        <fullName evidence="1">Uncharacterized protein</fullName>
    </submittedName>
</protein>
<accession>A0ABP3GM28</accession>
<comment type="caution">
    <text evidence="1">The sequence shown here is derived from an EMBL/GenBank/DDBJ whole genome shotgun (WGS) entry which is preliminary data.</text>
</comment>
<dbReference type="Proteomes" id="UP001501822">
    <property type="component" value="Unassembled WGS sequence"/>
</dbReference>
<gene>
    <name evidence="1" type="ORF">GCM10010151_40360</name>
</gene>